<dbReference type="EMBL" id="JANQDX010000020">
    <property type="protein sequence ID" value="KAL0903256.1"/>
    <property type="molecule type" value="Genomic_DNA"/>
</dbReference>
<name>A0ABD0TU96_DENTH</name>
<dbReference type="AlphaFoldDB" id="A0ABD0TU96"/>
<feature type="compositionally biased region" description="Basic and acidic residues" evidence="1">
    <location>
        <begin position="892"/>
        <end position="901"/>
    </location>
</feature>
<gene>
    <name evidence="2" type="ORF">M5K25_027618</name>
</gene>
<proteinExistence type="predicted"/>
<protein>
    <submittedName>
        <fullName evidence="2">Uncharacterized protein</fullName>
    </submittedName>
</protein>
<feature type="compositionally biased region" description="Polar residues" evidence="1">
    <location>
        <begin position="865"/>
        <end position="878"/>
    </location>
</feature>
<accession>A0ABD0TU96</accession>
<reference evidence="2 3" key="1">
    <citation type="journal article" date="2024" name="Plant Biotechnol. J.">
        <title>Dendrobium thyrsiflorum genome and its molecular insights into genes involved in important horticultural traits.</title>
        <authorList>
            <person name="Chen B."/>
            <person name="Wang J.Y."/>
            <person name="Zheng P.J."/>
            <person name="Li K.L."/>
            <person name="Liang Y.M."/>
            <person name="Chen X.F."/>
            <person name="Zhang C."/>
            <person name="Zhao X."/>
            <person name="He X."/>
            <person name="Zhang G.Q."/>
            <person name="Liu Z.J."/>
            <person name="Xu Q."/>
        </authorList>
    </citation>
    <scope>NUCLEOTIDE SEQUENCE [LARGE SCALE GENOMIC DNA]</scope>
    <source>
        <strain evidence="2">GZMU011</strain>
    </source>
</reference>
<comment type="caution">
    <text evidence="2">The sequence shown here is derived from an EMBL/GenBank/DDBJ whole genome shotgun (WGS) entry which is preliminary data.</text>
</comment>
<feature type="compositionally biased region" description="Basic residues" evidence="1">
    <location>
        <begin position="918"/>
        <end position="937"/>
    </location>
</feature>
<sequence>MQVHRILCKIIQLKTGRVRKEVMVLCHHQEGEKRGLGSLSSPGGRKRRYWFSAITRKLGHLRINCPNLKEHLIKEKVKRRQSLKMANASGQKFSLSSSSMILIIREPSSSGREPLLLPTFRQRKRTFFLPQRTALPSNLSAKVENLLPPAENRSFSNLSAKAENICPFSPLPGRGPMSFSPLLGDGREPSSSDREPLLLLTLRQRQRTFFLRQRTALPSNLLAKVENLLPPAKNCSFSNLSAKAENLCPFHHSLEYRSPRPKKIQDLRVNRIGTGHRICRSRSCPALVGFFFHRPFGENVKLEEIMIGMLIFTFSDNANMVVTQGSSTEATMIQFGSKNNAQITFTGPQSNVVKVEFVPIKAIKNVHEEVLSLLVEFSSSMYEAYRLTETLEESVRVRERLKFGEKERSCEGLSEKITEVSQVLCEDSSQCLGSLPSPGSGEKGGSSSLPEEEQFSAGGRVVLCHHQGVVRKESGSLPSPRSDEKGVVLCRHQGVVKKEVSSLVDQVFRGRETSSIFLPLTDLEKPKYRLHDSKSNQIWMRSDDEGKSNKTYIHSLETPSPSIALSTSVSPSSPTARRRSPYKVFFFFLFHHYTVMAENPSSFLRQRTATLPFSPLHGEGRGPFFLSPAENRNSSLFHHSTVKAENPSSFPRQRTATLPFSPLHDEGRVPFFLSHHSTMRAEYPSSFLTTPRRRWWWRLVETKETVELLSEPGSILGALLLLLVHVRIHIGLKLLVLGFKCIKLGFKGLKPFHQLIYLSMLAERSWCRNWVRCLFRLSFLRFFPCLSMFWMEASVVEDVEGVRTYVLFHPPGEGREPGTMLKNFTREPSEEMGRNLKKKKTILALGNLPLSPRPSAPCLQPPLPRTSQKSSSIGSTPPTLRRRRRRGLAVKIEGRGVRFRDAPPFSCHNRGPRDHPDRRRRAQPLHTTRRWMRRVPSHRGLDQQAQRQSRGRHGERAC</sequence>
<keyword evidence="3" id="KW-1185">Reference proteome</keyword>
<feature type="region of interest" description="Disordered" evidence="1">
    <location>
        <begin position="852"/>
        <end position="958"/>
    </location>
</feature>
<dbReference type="Proteomes" id="UP001552299">
    <property type="component" value="Unassembled WGS sequence"/>
</dbReference>
<evidence type="ECO:0000313" key="3">
    <source>
        <dbReference type="Proteomes" id="UP001552299"/>
    </source>
</evidence>
<evidence type="ECO:0000313" key="2">
    <source>
        <dbReference type="EMBL" id="KAL0903256.1"/>
    </source>
</evidence>
<evidence type="ECO:0000256" key="1">
    <source>
        <dbReference type="SAM" id="MobiDB-lite"/>
    </source>
</evidence>
<feature type="compositionally biased region" description="Pro residues" evidence="1">
    <location>
        <begin position="852"/>
        <end position="864"/>
    </location>
</feature>
<organism evidence="2 3">
    <name type="scientific">Dendrobium thyrsiflorum</name>
    <name type="common">Pinecone-like raceme dendrobium</name>
    <name type="synonym">Orchid</name>
    <dbReference type="NCBI Taxonomy" id="117978"/>
    <lineage>
        <taxon>Eukaryota</taxon>
        <taxon>Viridiplantae</taxon>
        <taxon>Streptophyta</taxon>
        <taxon>Embryophyta</taxon>
        <taxon>Tracheophyta</taxon>
        <taxon>Spermatophyta</taxon>
        <taxon>Magnoliopsida</taxon>
        <taxon>Liliopsida</taxon>
        <taxon>Asparagales</taxon>
        <taxon>Orchidaceae</taxon>
        <taxon>Epidendroideae</taxon>
        <taxon>Malaxideae</taxon>
        <taxon>Dendrobiinae</taxon>
        <taxon>Dendrobium</taxon>
    </lineage>
</organism>